<protein>
    <submittedName>
        <fullName evidence="3">A disintegrin and metalloproteinase with thrombospondin motifs 14</fullName>
    </submittedName>
</protein>
<accession>A0A8J4WZA0</accession>
<keyword evidence="1" id="KW-1015">Disulfide bond</keyword>
<sequence>SLSEKLSEFGLIVPFSTDSRGRYVSHVLSSGSASAFPSDRRRVARSAPAASSRYLFFNVTVFGRELHLRLRANRRLVAPGAYAEWHEDFEEKEKEPINKDCLFTGDVSDMPRASVAISNCDGLAGLIRTDKGEFFIEPLQKGQQGSEVQGRVHVVYPRSAVKRPNQEDLHNEVPDFGIAELPNALEVVEQKLSESDRKRRHAKKNYSIEVLLAVDDSVVRFHGKEHVQNYVLTLMNIVDEIYHDESLGTSINIVIVRMIMVGYRQ</sequence>
<evidence type="ECO:0000256" key="1">
    <source>
        <dbReference type="ARBA" id="ARBA00023157"/>
    </source>
</evidence>
<proteinExistence type="predicted"/>
<dbReference type="InterPro" id="IPR024079">
    <property type="entry name" value="MetalloPept_cat_dom_sf"/>
</dbReference>
<dbReference type="Proteomes" id="UP000727407">
    <property type="component" value="Unassembled WGS sequence"/>
</dbReference>
<name>A0A8J4WZA0_CLAMG</name>
<evidence type="ECO:0000313" key="3">
    <source>
        <dbReference type="EMBL" id="KAF5886609.1"/>
    </source>
</evidence>
<dbReference type="OrthoDB" id="412680at2759"/>
<dbReference type="EMBL" id="QNUK01001167">
    <property type="protein sequence ID" value="KAF5886609.1"/>
    <property type="molecule type" value="Genomic_DNA"/>
</dbReference>
<organism evidence="3 4">
    <name type="scientific">Clarias magur</name>
    <name type="common">Asian catfish</name>
    <name type="synonym">Macropteronotus magur</name>
    <dbReference type="NCBI Taxonomy" id="1594786"/>
    <lineage>
        <taxon>Eukaryota</taxon>
        <taxon>Metazoa</taxon>
        <taxon>Chordata</taxon>
        <taxon>Craniata</taxon>
        <taxon>Vertebrata</taxon>
        <taxon>Euteleostomi</taxon>
        <taxon>Actinopterygii</taxon>
        <taxon>Neopterygii</taxon>
        <taxon>Teleostei</taxon>
        <taxon>Ostariophysi</taxon>
        <taxon>Siluriformes</taxon>
        <taxon>Clariidae</taxon>
        <taxon>Clarias</taxon>
    </lineage>
</organism>
<dbReference type="Gene3D" id="3.40.390.10">
    <property type="entry name" value="Collagenase (Catalytic Domain)"/>
    <property type="match status" value="1"/>
</dbReference>
<dbReference type="GO" id="GO:0008237">
    <property type="term" value="F:metallopeptidase activity"/>
    <property type="evidence" value="ECO:0007669"/>
    <property type="project" value="InterPro"/>
</dbReference>
<feature type="non-terminal residue" evidence="3">
    <location>
        <position position="265"/>
    </location>
</feature>
<feature type="domain" description="Peptidase M12B propeptide" evidence="2">
    <location>
        <begin position="11"/>
        <end position="107"/>
    </location>
</feature>
<gene>
    <name evidence="3" type="primary">adamts14</name>
    <name evidence="3" type="ORF">DAT39_022475</name>
</gene>
<dbReference type="PANTHER" id="PTHR11905:SF256">
    <property type="entry name" value="PEPTIDASE M12B DOMAIN-CONTAINING PROTEIN"/>
    <property type="match status" value="1"/>
</dbReference>
<dbReference type="Pfam" id="PF01562">
    <property type="entry name" value="Pep_M12B_propep"/>
    <property type="match status" value="1"/>
</dbReference>
<feature type="non-terminal residue" evidence="3">
    <location>
        <position position="1"/>
    </location>
</feature>
<comment type="caution">
    <text evidence="3">The sequence shown here is derived from an EMBL/GenBank/DDBJ whole genome shotgun (WGS) entry which is preliminary data.</text>
</comment>
<reference evidence="3" key="1">
    <citation type="submission" date="2020-07" db="EMBL/GenBank/DDBJ databases">
        <title>Clarias magur genome sequencing, assembly and annotation.</title>
        <authorList>
            <person name="Kushwaha B."/>
            <person name="Kumar R."/>
            <person name="Das P."/>
            <person name="Joshi C.G."/>
            <person name="Kumar D."/>
            <person name="Nagpure N.S."/>
            <person name="Pandey M."/>
            <person name="Agarwal S."/>
            <person name="Srivastava S."/>
            <person name="Singh M."/>
            <person name="Sahoo L."/>
            <person name="Jayasankar P."/>
            <person name="Meher P.K."/>
            <person name="Koringa P.G."/>
            <person name="Iquebal M.A."/>
            <person name="Das S.P."/>
            <person name="Bit A."/>
            <person name="Patnaik S."/>
            <person name="Patel N."/>
            <person name="Shah T.M."/>
            <person name="Hinsu A."/>
            <person name="Jena J.K."/>
        </authorList>
    </citation>
    <scope>NUCLEOTIDE SEQUENCE</scope>
    <source>
        <strain evidence="3">CIFAMagur01</strain>
        <tissue evidence="3">Testis</tissue>
    </source>
</reference>
<keyword evidence="4" id="KW-1185">Reference proteome</keyword>
<dbReference type="PANTHER" id="PTHR11905">
    <property type="entry name" value="ADAM A DISINTEGRIN AND METALLOPROTEASE DOMAIN"/>
    <property type="match status" value="1"/>
</dbReference>
<dbReference type="SUPFAM" id="SSF55486">
    <property type="entry name" value="Metalloproteases ('zincins'), catalytic domain"/>
    <property type="match status" value="1"/>
</dbReference>
<dbReference type="AlphaFoldDB" id="A0A8J4WZA0"/>
<evidence type="ECO:0000259" key="2">
    <source>
        <dbReference type="Pfam" id="PF01562"/>
    </source>
</evidence>
<dbReference type="InterPro" id="IPR002870">
    <property type="entry name" value="Peptidase_M12B_N"/>
</dbReference>
<evidence type="ECO:0000313" key="4">
    <source>
        <dbReference type="Proteomes" id="UP000727407"/>
    </source>
</evidence>